<dbReference type="Gene3D" id="3.40.190.10">
    <property type="entry name" value="Periplasmic binding protein-like II"/>
    <property type="match status" value="1"/>
</dbReference>
<dbReference type="Gene3D" id="3.90.76.10">
    <property type="entry name" value="Dipeptide-binding Protein, Domain 1"/>
    <property type="match status" value="1"/>
</dbReference>
<keyword evidence="7" id="KW-1185">Reference proteome</keyword>
<keyword evidence="3 4" id="KW-0732">Signal</keyword>
<dbReference type="Proteomes" id="UP000320314">
    <property type="component" value="Unassembled WGS sequence"/>
</dbReference>
<dbReference type="PANTHER" id="PTHR30290:SF38">
    <property type="entry name" value="D,D-DIPEPTIDE-BINDING PERIPLASMIC PROTEIN DDPA-RELATED"/>
    <property type="match status" value="1"/>
</dbReference>
<sequence length="503" mass="54485">MISKRLAATCLGAAVAFACLPALPASAATLDIAMDTSPSGLDPHIVTSFASFQVIQGTIYEGLTRVDAKLAVEPSLAKSWKISDDGKTYTFDLRQDVKFHDGSAMTAKDVAASLKRVEDVDTGSPLASRISTVTSIETPDDHTVVLHLSEPTAPLLDALSSIAIVPAKYRKDTDTLQQTPEGTGPFKFVSWQQNVGIKLAANKNYWKKGEPKLDGVNFDIVPEAATRQVGLTSDKYQMLPNIDASAALQLKGRPNVKLDDTVELSYTLLGMNVDRKPLGNPKVREAINYAINRGDLVKGALFGAGVPAGPLSPALKNWAEPVSSFPCYSSNQDKARSLLKEAGVADGTQLTLLVLPRDDTRVMAQIIQQELSAVGITVKLESPEIGKFVQDWRNSNFDLFISANGGSADPDNYFYRTFHSGGSTNVFNYKNEQLDALLEKARTQTDLAARKKSYDTIQEMTACKGPVAFLTYAQLYTAMRSDVEGFTMRADRSLSSLADVTLK</sequence>
<accession>A0A506TYN2</accession>
<evidence type="ECO:0000259" key="5">
    <source>
        <dbReference type="Pfam" id="PF00496"/>
    </source>
</evidence>
<dbReference type="InterPro" id="IPR030678">
    <property type="entry name" value="Peptide/Ni-bd"/>
</dbReference>
<feature type="chain" id="PRO_5021365171" evidence="4">
    <location>
        <begin position="28"/>
        <end position="503"/>
    </location>
</feature>
<dbReference type="GO" id="GO:0043190">
    <property type="term" value="C:ATP-binding cassette (ABC) transporter complex"/>
    <property type="evidence" value="ECO:0007669"/>
    <property type="project" value="InterPro"/>
</dbReference>
<protein>
    <submittedName>
        <fullName evidence="6">ABC transporter substrate-binding protein</fullName>
    </submittedName>
</protein>
<name>A0A506TYN2_9HYPH</name>
<dbReference type="InterPro" id="IPR039424">
    <property type="entry name" value="SBP_5"/>
</dbReference>
<proteinExistence type="inferred from homology"/>
<evidence type="ECO:0000256" key="2">
    <source>
        <dbReference type="ARBA" id="ARBA00005695"/>
    </source>
</evidence>
<gene>
    <name evidence="6" type="ORF">FJU11_15320</name>
</gene>
<dbReference type="InterPro" id="IPR000914">
    <property type="entry name" value="SBP_5_dom"/>
</dbReference>
<evidence type="ECO:0000256" key="1">
    <source>
        <dbReference type="ARBA" id="ARBA00004418"/>
    </source>
</evidence>
<evidence type="ECO:0000256" key="3">
    <source>
        <dbReference type="ARBA" id="ARBA00022729"/>
    </source>
</evidence>
<dbReference type="RefSeq" id="WP_141167950.1">
    <property type="nucleotide sequence ID" value="NZ_VHLH01000032.1"/>
</dbReference>
<dbReference type="GO" id="GO:1904680">
    <property type="term" value="F:peptide transmembrane transporter activity"/>
    <property type="evidence" value="ECO:0007669"/>
    <property type="project" value="TreeGrafter"/>
</dbReference>
<dbReference type="EMBL" id="VHLH01000032">
    <property type="protein sequence ID" value="TPW26318.1"/>
    <property type="molecule type" value="Genomic_DNA"/>
</dbReference>
<dbReference type="PROSITE" id="PS51257">
    <property type="entry name" value="PROKAR_LIPOPROTEIN"/>
    <property type="match status" value="1"/>
</dbReference>
<dbReference type="PIRSF" id="PIRSF002741">
    <property type="entry name" value="MppA"/>
    <property type="match status" value="1"/>
</dbReference>
<dbReference type="GO" id="GO:0030288">
    <property type="term" value="C:outer membrane-bounded periplasmic space"/>
    <property type="evidence" value="ECO:0007669"/>
    <property type="project" value="UniProtKB-ARBA"/>
</dbReference>
<comment type="subcellular location">
    <subcellularLocation>
        <location evidence="1">Periplasm</location>
    </subcellularLocation>
</comment>
<evidence type="ECO:0000313" key="6">
    <source>
        <dbReference type="EMBL" id="TPW26318.1"/>
    </source>
</evidence>
<feature type="domain" description="Solute-binding protein family 5" evidence="5">
    <location>
        <begin position="72"/>
        <end position="424"/>
    </location>
</feature>
<dbReference type="GO" id="GO:0015833">
    <property type="term" value="P:peptide transport"/>
    <property type="evidence" value="ECO:0007669"/>
    <property type="project" value="TreeGrafter"/>
</dbReference>
<comment type="caution">
    <text evidence="6">The sequence shown here is derived from an EMBL/GenBank/DDBJ whole genome shotgun (WGS) entry which is preliminary data.</text>
</comment>
<dbReference type="AlphaFoldDB" id="A0A506TYN2"/>
<reference evidence="6 7" key="1">
    <citation type="submission" date="2019-06" db="EMBL/GenBank/DDBJ databases">
        <authorList>
            <person name="Li M."/>
        </authorList>
    </citation>
    <scope>NUCLEOTIDE SEQUENCE [LARGE SCALE GENOMIC DNA]</scope>
    <source>
        <strain evidence="6 7">BGMRC6574</strain>
    </source>
</reference>
<dbReference type="Gene3D" id="3.10.105.10">
    <property type="entry name" value="Dipeptide-binding Protein, Domain 3"/>
    <property type="match status" value="1"/>
</dbReference>
<dbReference type="Pfam" id="PF00496">
    <property type="entry name" value="SBP_bac_5"/>
    <property type="match status" value="1"/>
</dbReference>
<evidence type="ECO:0000256" key="4">
    <source>
        <dbReference type="SAM" id="SignalP"/>
    </source>
</evidence>
<dbReference type="SUPFAM" id="SSF53850">
    <property type="entry name" value="Periplasmic binding protein-like II"/>
    <property type="match status" value="1"/>
</dbReference>
<dbReference type="OrthoDB" id="9803988at2"/>
<evidence type="ECO:0000313" key="7">
    <source>
        <dbReference type="Proteomes" id="UP000320314"/>
    </source>
</evidence>
<feature type="signal peptide" evidence="4">
    <location>
        <begin position="1"/>
        <end position="27"/>
    </location>
</feature>
<comment type="similarity">
    <text evidence="2">Belongs to the bacterial solute-binding protein 5 family.</text>
</comment>
<dbReference type="PANTHER" id="PTHR30290">
    <property type="entry name" value="PERIPLASMIC BINDING COMPONENT OF ABC TRANSPORTER"/>
    <property type="match status" value="1"/>
</dbReference>
<organism evidence="6 7">
    <name type="scientific">Pararhizobium mangrovi</name>
    <dbReference type="NCBI Taxonomy" id="2590452"/>
    <lineage>
        <taxon>Bacteria</taxon>
        <taxon>Pseudomonadati</taxon>
        <taxon>Pseudomonadota</taxon>
        <taxon>Alphaproteobacteria</taxon>
        <taxon>Hyphomicrobiales</taxon>
        <taxon>Rhizobiaceae</taxon>
        <taxon>Rhizobium/Agrobacterium group</taxon>
        <taxon>Pararhizobium</taxon>
    </lineage>
</organism>